<organism evidence="1 2">
    <name type="scientific">Gibberella moniliformis (strain M3125 / FGSC 7600)</name>
    <name type="common">Maize ear and stalk rot fungus</name>
    <name type="synonym">Fusarium verticillioides</name>
    <dbReference type="NCBI Taxonomy" id="334819"/>
    <lineage>
        <taxon>Eukaryota</taxon>
        <taxon>Fungi</taxon>
        <taxon>Dikarya</taxon>
        <taxon>Ascomycota</taxon>
        <taxon>Pezizomycotina</taxon>
        <taxon>Sordariomycetes</taxon>
        <taxon>Hypocreomycetidae</taxon>
        <taxon>Hypocreales</taxon>
        <taxon>Nectriaceae</taxon>
        <taxon>Fusarium</taxon>
        <taxon>Fusarium fujikuroi species complex</taxon>
    </lineage>
</organism>
<keyword evidence="2" id="KW-1185">Reference proteome</keyword>
<dbReference type="GeneID" id="30068206"/>
<dbReference type="AlphaFoldDB" id="W7MVL3"/>
<dbReference type="EMBL" id="CM000588">
    <property type="protein sequence ID" value="EWG51740.1"/>
    <property type="molecule type" value="Genomic_DNA"/>
</dbReference>
<evidence type="ECO:0000313" key="2">
    <source>
        <dbReference type="Proteomes" id="UP000009096"/>
    </source>
</evidence>
<name>W7MVL3_GIBM7</name>
<gene>
    <name evidence="1" type="ORF">FVEG_10631</name>
</gene>
<dbReference type="KEGG" id="fvr:FVEG_10631"/>
<accession>W7MVL3</accession>
<dbReference type="Proteomes" id="UP000009096">
    <property type="component" value="Chromosome 11"/>
</dbReference>
<evidence type="ECO:0000313" key="1">
    <source>
        <dbReference type="EMBL" id="EWG51740.1"/>
    </source>
</evidence>
<dbReference type="EMBL" id="DS022256">
    <property type="protein sequence ID" value="EWG51740.1"/>
    <property type="molecule type" value="Genomic_DNA"/>
</dbReference>
<dbReference type="RefSeq" id="XP_018757931.1">
    <property type="nucleotide sequence ID" value="XM_018899795.1"/>
</dbReference>
<sequence length="83" mass="9404">MAIPPSELGQSGNQTALSVSRNSSRFLGYINAANLTPVYQREILREWAPYSNRNNAWGRQPENYVDVEHGVVRKWEGQQTEGL</sequence>
<reference evidence="1 2" key="1">
    <citation type="journal article" date="2010" name="Nature">
        <title>Comparative genomics reveals mobile pathogenicity chromosomes in Fusarium.</title>
        <authorList>
            <person name="Ma L.J."/>
            <person name="van der Does H.C."/>
            <person name="Borkovich K.A."/>
            <person name="Coleman J.J."/>
            <person name="Daboussi M.J."/>
            <person name="Di Pietro A."/>
            <person name="Dufresne M."/>
            <person name="Freitag M."/>
            <person name="Grabherr M."/>
            <person name="Henrissat B."/>
            <person name="Houterman P.M."/>
            <person name="Kang S."/>
            <person name="Shim W.B."/>
            <person name="Woloshuk C."/>
            <person name="Xie X."/>
            <person name="Xu J.R."/>
            <person name="Antoniw J."/>
            <person name="Baker S.E."/>
            <person name="Bluhm B.H."/>
            <person name="Breakspear A."/>
            <person name="Brown D.W."/>
            <person name="Butchko R.A."/>
            <person name="Chapman S."/>
            <person name="Coulson R."/>
            <person name="Coutinho P.M."/>
            <person name="Danchin E.G."/>
            <person name="Diener A."/>
            <person name="Gale L.R."/>
            <person name="Gardiner D.M."/>
            <person name="Goff S."/>
            <person name="Hammond-Kosack K.E."/>
            <person name="Hilburn K."/>
            <person name="Hua-Van A."/>
            <person name="Jonkers W."/>
            <person name="Kazan K."/>
            <person name="Kodira C.D."/>
            <person name="Koehrsen M."/>
            <person name="Kumar L."/>
            <person name="Lee Y.H."/>
            <person name="Li L."/>
            <person name="Manners J.M."/>
            <person name="Miranda-Saavedra D."/>
            <person name="Mukherjee M."/>
            <person name="Park G."/>
            <person name="Park J."/>
            <person name="Park S.Y."/>
            <person name="Proctor R.H."/>
            <person name="Regev A."/>
            <person name="Ruiz-Roldan M.C."/>
            <person name="Sain D."/>
            <person name="Sakthikumar S."/>
            <person name="Sykes S."/>
            <person name="Schwartz D.C."/>
            <person name="Turgeon B.G."/>
            <person name="Wapinski I."/>
            <person name="Yoder O."/>
            <person name="Young S."/>
            <person name="Zeng Q."/>
            <person name="Zhou S."/>
            <person name="Galagan J."/>
            <person name="Cuomo C.A."/>
            <person name="Kistler H.C."/>
            <person name="Rep M."/>
        </authorList>
    </citation>
    <scope>NUCLEOTIDE SEQUENCE [LARGE SCALE GENOMIC DNA]</scope>
    <source>
        <strain evidence="2">M3125 / FGSC 7600</strain>
    </source>
</reference>
<protein>
    <submittedName>
        <fullName evidence="1">Uncharacterized protein</fullName>
    </submittedName>
</protein>
<dbReference type="HOGENOM" id="CLU_2542754_0_0_1"/>
<proteinExistence type="predicted"/>
<dbReference type="VEuPathDB" id="FungiDB:FVEG_10631"/>